<dbReference type="GO" id="GO:0031402">
    <property type="term" value="F:sodium ion binding"/>
    <property type="evidence" value="ECO:0007669"/>
    <property type="project" value="UniProtKB-UniRule"/>
</dbReference>
<comment type="catalytic activity">
    <reaction evidence="12">
        <text>L-proline(in) + Na(+)(in) = L-proline(out) + Na(+)(out)</text>
        <dbReference type="Rhea" id="RHEA:28967"/>
        <dbReference type="ChEBI" id="CHEBI:29101"/>
        <dbReference type="ChEBI" id="CHEBI:60039"/>
    </reaction>
</comment>
<keyword evidence="6 14" id="KW-0769">Symport</keyword>
<evidence type="ECO:0000256" key="8">
    <source>
        <dbReference type="ARBA" id="ARBA00023053"/>
    </source>
</evidence>
<dbReference type="InterPro" id="IPR038377">
    <property type="entry name" value="Na/Glc_symporter_sf"/>
</dbReference>
<evidence type="ECO:0000256" key="11">
    <source>
        <dbReference type="ARBA" id="ARBA00023201"/>
    </source>
</evidence>
<comment type="caution">
    <text evidence="14">Lacks conserved residue(s) required for the propagation of feature annotation.</text>
</comment>
<evidence type="ECO:0000256" key="2">
    <source>
        <dbReference type="ARBA" id="ARBA00006434"/>
    </source>
</evidence>
<comment type="function">
    <text evidence="14">Catalyzes the sodium-dependent uptake of extracellular L-proline.</text>
</comment>
<reference evidence="16" key="1">
    <citation type="submission" date="2019-11" db="EMBL/GenBank/DDBJ databases">
        <title>Isolation and characterization of two novel species in the genus Thiomicrorhabdus.</title>
        <authorList>
            <person name="Mochizuki J."/>
            <person name="Kojima H."/>
            <person name="Fukui M."/>
        </authorList>
    </citation>
    <scope>NUCLEOTIDE SEQUENCE [LARGE SCALE GENOMIC DNA]</scope>
    <source>
        <strain evidence="16">AkT22</strain>
    </source>
</reference>
<keyword evidence="4" id="KW-1003">Cell membrane</keyword>
<dbReference type="Proteomes" id="UP000501466">
    <property type="component" value="Chromosome"/>
</dbReference>
<keyword evidence="10 14" id="KW-0472">Membrane</keyword>
<keyword evidence="7 14" id="KW-1133">Transmembrane helix</keyword>
<keyword evidence="16" id="KW-1185">Reference proteome</keyword>
<evidence type="ECO:0000313" key="16">
    <source>
        <dbReference type="Proteomes" id="UP000501466"/>
    </source>
</evidence>
<dbReference type="EMBL" id="AP021888">
    <property type="protein sequence ID" value="BBP43717.1"/>
    <property type="molecule type" value="Genomic_DNA"/>
</dbReference>
<evidence type="ECO:0000256" key="3">
    <source>
        <dbReference type="ARBA" id="ARBA00022448"/>
    </source>
</evidence>
<feature type="transmembrane region" description="Helical" evidence="14">
    <location>
        <begin position="302"/>
        <end position="321"/>
    </location>
</feature>
<evidence type="ECO:0000256" key="5">
    <source>
        <dbReference type="ARBA" id="ARBA00022692"/>
    </source>
</evidence>
<evidence type="ECO:0000256" key="4">
    <source>
        <dbReference type="ARBA" id="ARBA00022475"/>
    </source>
</evidence>
<evidence type="ECO:0000256" key="9">
    <source>
        <dbReference type="ARBA" id="ARBA00023065"/>
    </source>
</evidence>
<feature type="transmembrane region" description="Helical" evidence="14">
    <location>
        <begin position="358"/>
        <end position="374"/>
    </location>
</feature>
<evidence type="ECO:0000256" key="10">
    <source>
        <dbReference type="ARBA" id="ARBA00023136"/>
    </source>
</evidence>
<keyword evidence="3 14" id="KW-0813">Transport</keyword>
<keyword evidence="8 14" id="KW-0915">Sodium</keyword>
<feature type="transmembrane region" description="Helical" evidence="14">
    <location>
        <begin position="95"/>
        <end position="117"/>
    </location>
</feature>
<comment type="similarity">
    <text evidence="2 13">Belongs to the sodium:solute symporter (SSF) (TC 2.A.21) family.</text>
</comment>
<dbReference type="PANTHER" id="PTHR48086">
    <property type="entry name" value="SODIUM/PROLINE SYMPORTER-RELATED"/>
    <property type="match status" value="1"/>
</dbReference>
<feature type="transmembrane region" description="Helical" evidence="14">
    <location>
        <begin position="380"/>
        <end position="400"/>
    </location>
</feature>
<dbReference type="GO" id="GO:0015824">
    <property type="term" value="P:proline transport"/>
    <property type="evidence" value="ECO:0007669"/>
    <property type="project" value="UniProtKB-UniRule"/>
</dbReference>
<keyword evidence="5 14" id="KW-0812">Transmembrane</keyword>
<feature type="transmembrane region" description="Helical" evidence="14">
    <location>
        <begin position="327"/>
        <end position="351"/>
    </location>
</feature>
<name>A0A6F8PNV5_9GAMM</name>
<dbReference type="GO" id="GO:0005886">
    <property type="term" value="C:plasma membrane"/>
    <property type="evidence" value="ECO:0007669"/>
    <property type="project" value="UniProtKB-SubCell"/>
</dbReference>
<dbReference type="PROSITE" id="PS50283">
    <property type="entry name" value="NA_SOLUT_SYMP_3"/>
    <property type="match status" value="1"/>
</dbReference>
<evidence type="ECO:0000256" key="7">
    <source>
        <dbReference type="ARBA" id="ARBA00022989"/>
    </source>
</evidence>
<evidence type="ECO:0000256" key="13">
    <source>
        <dbReference type="RuleBase" id="RU362091"/>
    </source>
</evidence>
<organism evidence="15 16">
    <name type="scientific">Thiosulfativibrio zosterae</name>
    <dbReference type="NCBI Taxonomy" id="2675053"/>
    <lineage>
        <taxon>Bacteria</taxon>
        <taxon>Pseudomonadati</taxon>
        <taxon>Pseudomonadota</taxon>
        <taxon>Gammaproteobacteria</taxon>
        <taxon>Thiotrichales</taxon>
        <taxon>Piscirickettsiaceae</taxon>
        <taxon>Thiosulfativibrio</taxon>
    </lineage>
</organism>
<dbReference type="AlphaFoldDB" id="A0A6F8PNV5"/>
<keyword evidence="14" id="KW-0997">Cell inner membrane</keyword>
<dbReference type="GO" id="GO:0005298">
    <property type="term" value="F:proline:sodium symporter activity"/>
    <property type="evidence" value="ECO:0007669"/>
    <property type="project" value="UniProtKB-UniRule"/>
</dbReference>
<dbReference type="KEGG" id="tzo:THMIRHAT_14630"/>
<keyword evidence="14" id="KW-0029">Amino-acid transport</keyword>
<feature type="transmembrane region" description="Helical" evidence="14">
    <location>
        <begin position="124"/>
        <end position="144"/>
    </location>
</feature>
<keyword evidence="9 14" id="KW-0406">Ion transport</keyword>
<evidence type="ECO:0000256" key="1">
    <source>
        <dbReference type="ARBA" id="ARBA00004651"/>
    </source>
</evidence>
<comment type="subcellular location">
    <subcellularLocation>
        <location evidence="14">Cell inner membrane</location>
        <topology evidence="14">Multi-pass membrane protein</topology>
    </subcellularLocation>
    <subcellularLocation>
        <location evidence="1">Cell membrane</location>
        <topology evidence="1">Multi-pass membrane protein</topology>
    </subcellularLocation>
</comment>
<evidence type="ECO:0000256" key="6">
    <source>
        <dbReference type="ARBA" id="ARBA00022847"/>
    </source>
</evidence>
<sequence length="410" mass="45192">MFIGMIGMTYTSGLSAIWLALGWILGDFIANFIAVKKIQIIGHQKNIQSYGELLASWQGKNFKKIRVLAGFLTLIFLVVYAAAQLKAGSKATETMLDWSASSGIVISAMIILAYSFVGGLRASIWTDVAQSIVMISGMLLLLWVGTHHFGGITNTLAKLQLVSETYMNWFSGTYFEWLLFFSGWVFGGLGVLGQPHIVIRFMTLDKVENVNKMRLYYYFWFLIAFLATIGVGLLTRLAIPESAGFDAELALPTMANQLLPEFLVGMVLAAMFAATMSTADSLILACSAAITKDLLPHKKFNLITTKLITLSILVCATLMALSNNDTVFTLVLYAWGILSSAFVPLILIYAFNKPITEKLALMMIISGPIGYLFWKHSDNSALIYAVALGVMSGLLVYFIGQFQIKRIKHD</sequence>
<dbReference type="InterPro" id="IPR011851">
    <property type="entry name" value="Na/Pro_symporter"/>
</dbReference>
<dbReference type="Pfam" id="PF00474">
    <property type="entry name" value="SSF"/>
    <property type="match status" value="1"/>
</dbReference>
<feature type="transmembrane region" description="Helical" evidence="14">
    <location>
        <begin position="262"/>
        <end position="290"/>
    </location>
</feature>
<feature type="transmembrane region" description="Helical" evidence="14">
    <location>
        <begin position="65"/>
        <end position="83"/>
    </location>
</feature>
<protein>
    <recommendedName>
        <fullName evidence="14">Sodium/proline symporter</fullName>
    </recommendedName>
    <alternativeName>
        <fullName evidence="14">Proline permease</fullName>
    </alternativeName>
</protein>
<dbReference type="InterPro" id="IPR001734">
    <property type="entry name" value="Na/solute_symporter"/>
</dbReference>
<evidence type="ECO:0000256" key="14">
    <source>
        <dbReference type="RuleBase" id="RU366012"/>
    </source>
</evidence>
<dbReference type="CDD" id="cd11475">
    <property type="entry name" value="SLC5sbd_PutP"/>
    <property type="match status" value="1"/>
</dbReference>
<accession>A0A6F8PNV5</accession>
<evidence type="ECO:0000256" key="12">
    <source>
        <dbReference type="ARBA" id="ARBA00033708"/>
    </source>
</evidence>
<proteinExistence type="inferred from homology"/>
<gene>
    <name evidence="15" type="ORF">THMIRHAT_14630</name>
</gene>
<feature type="transmembrane region" description="Helical" evidence="14">
    <location>
        <begin position="15"/>
        <end position="35"/>
    </location>
</feature>
<dbReference type="InterPro" id="IPR050277">
    <property type="entry name" value="Sodium:Solute_Symporter"/>
</dbReference>
<feature type="transmembrane region" description="Helical" evidence="14">
    <location>
        <begin position="215"/>
        <end position="239"/>
    </location>
</feature>
<dbReference type="PANTHER" id="PTHR48086:SF3">
    <property type="entry name" value="SODIUM_PROLINE SYMPORTER"/>
    <property type="match status" value="1"/>
</dbReference>
<feature type="transmembrane region" description="Helical" evidence="14">
    <location>
        <begin position="174"/>
        <end position="194"/>
    </location>
</feature>
<dbReference type="Gene3D" id="1.20.1730.10">
    <property type="entry name" value="Sodium/glucose cotransporter"/>
    <property type="match status" value="1"/>
</dbReference>
<keyword evidence="11 14" id="KW-0739">Sodium transport</keyword>
<evidence type="ECO:0000313" key="15">
    <source>
        <dbReference type="EMBL" id="BBP43717.1"/>
    </source>
</evidence>